<keyword evidence="4" id="KW-1185">Reference proteome</keyword>
<evidence type="ECO:0000313" key="4">
    <source>
        <dbReference type="Proteomes" id="UP001319861"/>
    </source>
</evidence>
<protein>
    <recommendedName>
        <fullName evidence="2">Triosephosphate isomerase</fullName>
        <ecNumber evidence="2">5.3.1.1</ecNumber>
    </recommendedName>
</protein>
<organism evidence="3 4">
    <name type="scientific">Sinomonas cyclohexanicum</name>
    <name type="common">Corynebacterium cyclohexanicum</name>
    <dbReference type="NCBI Taxonomy" id="322009"/>
    <lineage>
        <taxon>Bacteria</taxon>
        <taxon>Bacillati</taxon>
        <taxon>Actinomycetota</taxon>
        <taxon>Actinomycetes</taxon>
        <taxon>Micrococcales</taxon>
        <taxon>Micrococcaceae</taxon>
        <taxon>Sinomonas</taxon>
    </lineage>
</organism>
<dbReference type="InterPro" id="IPR013785">
    <property type="entry name" value="Aldolase_TIM"/>
</dbReference>
<reference evidence="3 4" key="1">
    <citation type="journal article" date="2021" name="J. Biosci. Bioeng.">
        <title>Identification and characterization of a chc gene cluster responsible for the aromatization pathway of cyclohexanecarboxylate degradation in Sinomonas cyclohexanicum ATCC 51369.</title>
        <authorList>
            <person name="Yamamoto T."/>
            <person name="Hasegawa Y."/>
            <person name="Lau P.C.K."/>
            <person name="Iwaki H."/>
        </authorList>
    </citation>
    <scope>NUCLEOTIDE SEQUENCE [LARGE SCALE GENOMIC DNA]</scope>
    <source>
        <strain evidence="3 4">ATCC 51369</strain>
    </source>
</reference>
<dbReference type="SUPFAM" id="SSF51351">
    <property type="entry name" value="Triosephosphate isomerase (TIM)"/>
    <property type="match status" value="1"/>
</dbReference>
<dbReference type="GO" id="GO:0016853">
    <property type="term" value="F:isomerase activity"/>
    <property type="evidence" value="ECO:0007669"/>
    <property type="project" value="UniProtKB-KW"/>
</dbReference>
<dbReference type="Gene3D" id="3.20.20.70">
    <property type="entry name" value="Aldolase class I"/>
    <property type="match status" value="1"/>
</dbReference>
<name>A0ABM7Q0I8_SINCY</name>
<dbReference type="EMBL" id="AP024525">
    <property type="protein sequence ID" value="BCT78084.1"/>
    <property type="molecule type" value="Genomic_DNA"/>
</dbReference>
<sequence length="273" mass="28412">MTEPAPLHRDALHAPIVLGVSLKLYMDVDTTTRWSHAVSDLARAHPAIVQGRVRLFVLPSLPALPAVRDEFEGTPVGVGAQDLFWEDRGAFTGAVSGADLKTVGCAYAEVGHAERRSLFGDDDEAVRRKVAAALRNGLTPVLCVGETAKSHAAAAAAATGDELASAIAALPPTGSGHELIVAYEPRWAIGQAEPAPAEHVAEVIGELRARLAADGRIRSASVIYGGSAQPGTLSTLAGTADGLFLGRFAHDPGRLALIVDEADALSDPQVTTR</sequence>
<keyword evidence="2" id="KW-0312">Gluconeogenesis</keyword>
<dbReference type="PANTHER" id="PTHR21139:SF2">
    <property type="entry name" value="TRIOSEPHOSPHATE ISOMERASE"/>
    <property type="match status" value="1"/>
</dbReference>
<gene>
    <name evidence="3" type="ORF">SCMU_39260</name>
</gene>
<dbReference type="PANTHER" id="PTHR21139">
    <property type="entry name" value="TRIOSEPHOSPHATE ISOMERASE"/>
    <property type="match status" value="1"/>
</dbReference>
<keyword evidence="2" id="KW-0963">Cytoplasm</keyword>
<comment type="similarity">
    <text evidence="2">Belongs to the triosephosphate isomerase family.</text>
</comment>
<proteinExistence type="inferred from homology"/>
<dbReference type="EC" id="5.3.1.1" evidence="2"/>
<keyword evidence="1 2" id="KW-0413">Isomerase</keyword>
<dbReference type="RefSeq" id="WP_229230722.1">
    <property type="nucleotide sequence ID" value="NZ_AP024525.1"/>
</dbReference>
<dbReference type="CDD" id="cd00311">
    <property type="entry name" value="TIM"/>
    <property type="match status" value="1"/>
</dbReference>
<dbReference type="Proteomes" id="UP001319861">
    <property type="component" value="Chromosome"/>
</dbReference>
<dbReference type="InterPro" id="IPR000652">
    <property type="entry name" value="Triosephosphate_isomerase"/>
</dbReference>
<comment type="catalytic activity">
    <reaction evidence="2">
        <text>D-glyceraldehyde 3-phosphate = dihydroxyacetone phosphate</text>
        <dbReference type="Rhea" id="RHEA:18585"/>
        <dbReference type="ChEBI" id="CHEBI:57642"/>
        <dbReference type="ChEBI" id="CHEBI:59776"/>
        <dbReference type="EC" id="5.3.1.1"/>
    </reaction>
</comment>
<dbReference type="PROSITE" id="PS51440">
    <property type="entry name" value="TIM_2"/>
    <property type="match status" value="1"/>
</dbReference>
<evidence type="ECO:0000256" key="1">
    <source>
        <dbReference type="ARBA" id="ARBA00023235"/>
    </source>
</evidence>
<comment type="subcellular location">
    <subcellularLocation>
        <location evidence="2">Cytoplasm</location>
    </subcellularLocation>
</comment>
<accession>A0ABM7Q0I8</accession>
<evidence type="ECO:0000256" key="2">
    <source>
        <dbReference type="RuleBase" id="RU363013"/>
    </source>
</evidence>
<comment type="pathway">
    <text evidence="2">Carbohydrate biosynthesis; gluconeogenesis.</text>
</comment>
<comment type="subunit">
    <text evidence="2">Homodimer.</text>
</comment>
<evidence type="ECO:0000313" key="3">
    <source>
        <dbReference type="EMBL" id="BCT78084.1"/>
    </source>
</evidence>
<comment type="pathway">
    <text evidence="2">Carbohydrate degradation; glycolysis; D-glyceraldehyde 3-phosphate from glycerone phosphate: step 1/1.</text>
</comment>
<dbReference type="Pfam" id="PF00121">
    <property type="entry name" value="TIM"/>
    <property type="match status" value="1"/>
</dbReference>
<dbReference type="InterPro" id="IPR035990">
    <property type="entry name" value="TIM_sf"/>
</dbReference>
<keyword evidence="2" id="KW-0324">Glycolysis</keyword>